<protein>
    <recommendedName>
        <fullName evidence="1">Fucosyltransferase C-terminal domain-containing protein</fullName>
    </recommendedName>
</protein>
<feature type="domain" description="Fucosyltransferase C-terminal" evidence="1">
    <location>
        <begin position="156"/>
        <end position="263"/>
    </location>
</feature>
<dbReference type="InterPro" id="IPR055270">
    <property type="entry name" value="Glyco_tran_10_C"/>
</dbReference>
<dbReference type="Proteomes" id="UP000000231">
    <property type="component" value="Chromosome"/>
</dbReference>
<dbReference type="HOGENOM" id="CLU_885236_0_0_4"/>
<dbReference type="GeneID" id="31480601"/>
<dbReference type="AlphaFoldDB" id="A4SVF8"/>
<gene>
    <name evidence="2" type="ordered locus">Pnuc_0251</name>
</gene>
<dbReference type="KEGG" id="pnu:Pnuc_0251"/>
<sequence length="314" mass="35844">MRSVRISTTGCPSDYSRGLFPIIAQSLGYQLHWVKPTEADLLILGPFLNGGRKKLSWCPKPLRPTMQSMINLVPARNHEPLRVFHSAENLRHDTVASDYSITFELNITSSNHFRLPYWMEMIDWSHEGVVGNANPRYGHLMKIERLMQPLGERFLEKPKAAAFLSSHIREPRKTLFEAVQKVMPVTGFGAHFNRNIKNHHLSGFLKQELLQEFGFNLCPENGMYPGYYTEKIPEAFFADCLPISWTDENVKVDFNPNAFINLAPMSWCNYTPLAEIINTPKLLEGYSSQALLLKAPSIEPFKNFVKNILEDACS</sequence>
<accession>A4SVF8</accession>
<keyword evidence="3" id="KW-1185">Reference proteome</keyword>
<evidence type="ECO:0000259" key="1">
    <source>
        <dbReference type="Pfam" id="PF00852"/>
    </source>
</evidence>
<reference evidence="2 3" key="1">
    <citation type="journal article" date="2012" name="Stand. Genomic Sci.">
        <title>Complete genome sequence of Polynucleobacter necessarius subsp. asymbioticus type strain (QLW-P1DMWA-1(T)).</title>
        <authorList>
            <person name="Meincke L."/>
            <person name="Copeland A."/>
            <person name="Lapidus A."/>
            <person name="Lucas S."/>
            <person name="Berry K.W."/>
            <person name="Del Rio T.G."/>
            <person name="Hammon N."/>
            <person name="Dalin E."/>
            <person name="Tice H."/>
            <person name="Pitluck S."/>
            <person name="Richardson P."/>
            <person name="Bruce D."/>
            <person name="Goodwin L."/>
            <person name="Han C."/>
            <person name="Tapia R."/>
            <person name="Detter J.C."/>
            <person name="Schmutz J."/>
            <person name="Brettin T."/>
            <person name="Larimer F."/>
            <person name="Land M."/>
            <person name="Hauser L."/>
            <person name="Kyrpides N.C."/>
            <person name="Ivanova N."/>
            <person name="Goker M."/>
            <person name="Woyke T."/>
            <person name="Wu Q.L."/>
            <person name="Pockl M."/>
            <person name="Hahn M.W."/>
            <person name="Klenk H.P."/>
        </authorList>
    </citation>
    <scope>NUCLEOTIDE SEQUENCE [LARGE SCALE GENOMIC DNA]</scope>
    <source>
        <strain evidence="3">DSM 18221 / CIP 109841 / QLW-P1DMWA-1</strain>
    </source>
</reference>
<evidence type="ECO:0000313" key="2">
    <source>
        <dbReference type="EMBL" id="ABP33472.1"/>
    </source>
</evidence>
<dbReference type="Pfam" id="PF00852">
    <property type="entry name" value="Glyco_transf_10"/>
    <property type="match status" value="1"/>
</dbReference>
<proteinExistence type="predicted"/>
<evidence type="ECO:0000313" key="3">
    <source>
        <dbReference type="Proteomes" id="UP000000231"/>
    </source>
</evidence>
<dbReference type="RefSeq" id="WP_011902097.1">
    <property type="nucleotide sequence ID" value="NC_009379.1"/>
</dbReference>
<dbReference type="CAZy" id="GT10">
    <property type="family name" value="Glycosyltransferase Family 10"/>
</dbReference>
<organism evidence="2 3">
    <name type="scientific">Polynucleobacter asymbioticus (strain DSM 18221 / CIP 109841 / QLW-P1DMWA-1)</name>
    <name type="common">Polynucleobacter necessarius subsp. asymbioticus</name>
    <dbReference type="NCBI Taxonomy" id="312153"/>
    <lineage>
        <taxon>Bacteria</taxon>
        <taxon>Pseudomonadati</taxon>
        <taxon>Pseudomonadota</taxon>
        <taxon>Betaproteobacteria</taxon>
        <taxon>Burkholderiales</taxon>
        <taxon>Burkholderiaceae</taxon>
        <taxon>Polynucleobacter</taxon>
    </lineage>
</organism>
<dbReference type="SUPFAM" id="SSF53756">
    <property type="entry name" value="UDP-Glycosyltransferase/glycogen phosphorylase"/>
    <property type="match status" value="1"/>
</dbReference>
<dbReference type="Gene3D" id="3.40.50.11660">
    <property type="entry name" value="Glycosyl transferase family 10, C-terminal domain"/>
    <property type="match status" value="1"/>
</dbReference>
<name>A4SVF8_POLAQ</name>
<dbReference type="InterPro" id="IPR038577">
    <property type="entry name" value="GT10-like_C_sf"/>
</dbReference>
<dbReference type="EMBL" id="CP000655">
    <property type="protein sequence ID" value="ABP33472.1"/>
    <property type="molecule type" value="Genomic_DNA"/>
</dbReference>